<proteinExistence type="predicted"/>
<protein>
    <submittedName>
        <fullName evidence="2">Uncharacterized protein</fullName>
    </submittedName>
</protein>
<keyword evidence="3" id="KW-1185">Reference proteome</keyword>
<evidence type="ECO:0000313" key="1">
    <source>
        <dbReference type="EMBL" id="CAB3251414.1"/>
    </source>
</evidence>
<dbReference type="Proteomes" id="UP000494256">
    <property type="component" value="Unassembled WGS sequence"/>
</dbReference>
<name>A0A8S1BKU2_ARCPL</name>
<evidence type="ECO:0000313" key="3">
    <source>
        <dbReference type="Proteomes" id="UP000494106"/>
    </source>
</evidence>
<gene>
    <name evidence="1" type="ORF">APLA_LOCUS13020</name>
    <name evidence="2" type="ORF">APLA_LOCUS16723</name>
</gene>
<comment type="caution">
    <text evidence="2">The sequence shown here is derived from an EMBL/GenBank/DDBJ whole genome shotgun (WGS) entry which is preliminary data.</text>
</comment>
<dbReference type="OrthoDB" id="7411121at2759"/>
<evidence type="ECO:0000313" key="2">
    <source>
        <dbReference type="EMBL" id="CAB3259760.1"/>
    </source>
</evidence>
<dbReference type="EMBL" id="CADEBC010000550">
    <property type="protein sequence ID" value="CAB3251414.1"/>
    <property type="molecule type" value="Genomic_DNA"/>
</dbReference>
<evidence type="ECO:0000313" key="4">
    <source>
        <dbReference type="Proteomes" id="UP000494256"/>
    </source>
</evidence>
<dbReference type="EMBL" id="CADEBD010000745">
    <property type="protein sequence ID" value="CAB3259760.1"/>
    <property type="molecule type" value="Genomic_DNA"/>
</dbReference>
<reference evidence="3 4" key="1">
    <citation type="submission" date="2020-04" db="EMBL/GenBank/DDBJ databases">
        <authorList>
            <person name="Wallbank WR R."/>
            <person name="Pardo Diaz C."/>
            <person name="Kozak K."/>
            <person name="Martin S."/>
            <person name="Jiggins C."/>
            <person name="Moest M."/>
            <person name="Warren A I."/>
            <person name="Byers J.R.P. K."/>
            <person name="Montejo-Kovacevich G."/>
            <person name="Yen C E."/>
        </authorList>
    </citation>
    <scope>NUCLEOTIDE SEQUENCE [LARGE SCALE GENOMIC DNA]</scope>
</reference>
<dbReference type="AlphaFoldDB" id="A0A8S1BKU2"/>
<organism evidence="2 4">
    <name type="scientific">Arctia plantaginis</name>
    <name type="common">Wood tiger moth</name>
    <name type="synonym">Phalaena plantaginis</name>
    <dbReference type="NCBI Taxonomy" id="874455"/>
    <lineage>
        <taxon>Eukaryota</taxon>
        <taxon>Metazoa</taxon>
        <taxon>Ecdysozoa</taxon>
        <taxon>Arthropoda</taxon>
        <taxon>Hexapoda</taxon>
        <taxon>Insecta</taxon>
        <taxon>Pterygota</taxon>
        <taxon>Neoptera</taxon>
        <taxon>Endopterygota</taxon>
        <taxon>Lepidoptera</taxon>
        <taxon>Glossata</taxon>
        <taxon>Ditrysia</taxon>
        <taxon>Noctuoidea</taxon>
        <taxon>Erebidae</taxon>
        <taxon>Arctiinae</taxon>
        <taxon>Arctia</taxon>
    </lineage>
</organism>
<sequence length="99" mass="11358">MHYILVTELENTSFTSCKIQGLSAEDWTVLEAEFTNLNLTYIKQETFYEVDIPGIQVLNILAQIRYNYKIVSQSMAIEKTVIGGRTLQVQKLVWTLGKI</sequence>
<accession>A0A8S1BKU2</accession>
<dbReference type="Proteomes" id="UP000494106">
    <property type="component" value="Unassembled WGS sequence"/>
</dbReference>